<keyword evidence="3" id="KW-0238">DNA-binding</keyword>
<evidence type="ECO:0000256" key="2">
    <source>
        <dbReference type="ARBA" id="ARBA00023015"/>
    </source>
</evidence>
<dbReference type="InterPro" id="IPR048715">
    <property type="entry name" value="CggR_N"/>
</dbReference>
<dbReference type="InterPro" id="IPR036390">
    <property type="entry name" value="WH_DNA-bd_sf"/>
</dbReference>
<dbReference type="STRING" id="1423803.FD13_GL001874"/>
<dbReference type="Gene3D" id="1.10.10.10">
    <property type="entry name" value="Winged helix-like DNA-binding domain superfamily/Winged helix DNA-binding domain"/>
    <property type="match status" value="1"/>
</dbReference>
<dbReference type="SUPFAM" id="SSF46785">
    <property type="entry name" value="Winged helix' DNA-binding domain"/>
    <property type="match status" value="1"/>
</dbReference>
<keyword evidence="4" id="KW-0804">Transcription</keyword>
<dbReference type="InterPro" id="IPR036388">
    <property type="entry name" value="WH-like_DNA-bd_sf"/>
</dbReference>
<dbReference type="InterPro" id="IPR037171">
    <property type="entry name" value="NagB/RpiA_transferase-like"/>
</dbReference>
<accession>A0A0R2DL10</accession>
<evidence type="ECO:0000256" key="4">
    <source>
        <dbReference type="ARBA" id="ARBA00023163"/>
    </source>
</evidence>
<dbReference type="RefSeq" id="WP_061776281.1">
    <property type="nucleotide sequence ID" value="NZ_AYZH01000007.1"/>
</dbReference>
<dbReference type="SUPFAM" id="SSF100950">
    <property type="entry name" value="NagB/RpiA/CoA transferase-like"/>
    <property type="match status" value="1"/>
</dbReference>
<dbReference type="PANTHER" id="PTHR34294">
    <property type="entry name" value="TRANSCRIPTIONAL REGULATOR-RELATED"/>
    <property type="match status" value="1"/>
</dbReference>
<dbReference type="PANTHER" id="PTHR34294:SF5">
    <property type="entry name" value="CENTRAL GLYCOLYTIC GENES REGULATOR"/>
    <property type="match status" value="1"/>
</dbReference>
<dbReference type="OrthoDB" id="9793820at2"/>
<dbReference type="GO" id="GO:0030246">
    <property type="term" value="F:carbohydrate binding"/>
    <property type="evidence" value="ECO:0007669"/>
    <property type="project" value="InterPro"/>
</dbReference>
<dbReference type="Pfam" id="PF21715">
    <property type="entry name" value="CggR_N"/>
    <property type="match status" value="1"/>
</dbReference>
<dbReference type="PATRIC" id="fig|1423803.3.peg.1932"/>
<feature type="domain" description="CggR N-terminal DNA binding" evidence="6">
    <location>
        <begin position="20"/>
        <end position="88"/>
    </location>
</feature>
<dbReference type="InterPro" id="IPR007324">
    <property type="entry name" value="Sugar-bd_dom_put"/>
</dbReference>
<dbReference type="InterPro" id="IPR051054">
    <property type="entry name" value="SorC_transcr_regulators"/>
</dbReference>
<dbReference type="Gene3D" id="3.40.50.1360">
    <property type="match status" value="1"/>
</dbReference>
<organism evidence="7 8">
    <name type="scientific">Levilactobacillus senmaizukei DSM 21775 = NBRC 103853</name>
    <dbReference type="NCBI Taxonomy" id="1423803"/>
    <lineage>
        <taxon>Bacteria</taxon>
        <taxon>Bacillati</taxon>
        <taxon>Bacillota</taxon>
        <taxon>Bacilli</taxon>
        <taxon>Lactobacillales</taxon>
        <taxon>Lactobacillaceae</taxon>
        <taxon>Levilactobacillus</taxon>
    </lineage>
</organism>
<proteinExistence type="inferred from homology"/>
<protein>
    <submittedName>
        <fullName evidence="7">Central glycolyticproteinregulator</fullName>
    </submittedName>
</protein>
<evidence type="ECO:0000313" key="7">
    <source>
        <dbReference type="EMBL" id="KRN02421.1"/>
    </source>
</evidence>
<gene>
    <name evidence="7" type="ORF">FD13_GL001874</name>
</gene>
<dbReference type="AlphaFoldDB" id="A0A0R2DL10"/>
<evidence type="ECO:0000259" key="6">
    <source>
        <dbReference type="Pfam" id="PF21715"/>
    </source>
</evidence>
<evidence type="ECO:0000256" key="3">
    <source>
        <dbReference type="ARBA" id="ARBA00023125"/>
    </source>
</evidence>
<evidence type="ECO:0000256" key="1">
    <source>
        <dbReference type="ARBA" id="ARBA00010466"/>
    </source>
</evidence>
<dbReference type="EMBL" id="AYZH01000007">
    <property type="protein sequence ID" value="KRN02421.1"/>
    <property type="molecule type" value="Genomic_DNA"/>
</dbReference>
<dbReference type="Pfam" id="PF04198">
    <property type="entry name" value="Sugar-bind"/>
    <property type="match status" value="1"/>
</dbReference>
<evidence type="ECO:0000259" key="5">
    <source>
        <dbReference type="Pfam" id="PF04198"/>
    </source>
</evidence>
<reference evidence="7 8" key="1">
    <citation type="journal article" date="2015" name="Genome Announc.">
        <title>Expanding the biotechnology potential of lactobacilli through comparative genomics of 213 strains and associated genera.</title>
        <authorList>
            <person name="Sun Z."/>
            <person name="Harris H.M."/>
            <person name="McCann A."/>
            <person name="Guo C."/>
            <person name="Argimon S."/>
            <person name="Zhang W."/>
            <person name="Yang X."/>
            <person name="Jeffery I.B."/>
            <person name="Cooney J.C."/>
            <person name="Kagawa T.F."/>
            <person name="Liu W."/>
            <person name="Song Y."/>
            <person name="Salvetti E."/>
            <person name="Wrobel A."/>
            <person name="Rasinkangas P."/>
            <person name="Parkhill J."/>
            <person name="Rea M.C."/>
            <person name="O'Sullivan O."/>
            <person name="Ritari J."/>
            <person name="Douillard F.P."/>
            <person name="Paul Ross R."/>
            <person name="Yang R."/>
            <person name="Briner A.E."/>
            <person name="Felis G.E."/>
            <person name="de Vos W.M."/>
            <person name="Barrangou R."/>
            <person name="Klaenhammer T.R."/>
            <person name="Caufield P.W."/>
            <person name="Cui Y."/>
            <person name="Zhang H."/>
            <person name="O'Toole P.W."/>
        </authorList>
    </citation>
    <scope>NUCLEOTIDE SEQUENCE [LARGE SCALE GENOMIC DNA]</scope>
    <source>
        <strain evidence="7 8">DSM 21775</strain>
    </source>
</reference>
<keyword evidence="8" id="KW-1185">Reference proteome</keyword>
<feature type="domain" description="Sugar-binding" evidence="5">
    <location>
        <begin position="91"/>
        <end position="341"/>
    </location>
</feature>
<name>A0A0R2DL10_9LACO</name>
<sequence>MQMDWQWIEAVMPQMTDQLTTRFRILQGISAQQPIGRRTLADHLVVSERTVRTVTTALEGLGLIQMSTQGMQLTPAGRQALRGLTPVMDDFAGRQQRERRLAQRLGIEHCTIVPGDSSAATGSLSGMAKAGAKVLAERLPVGKSTIAVMGGHTLATLGQVLTPTLAMNRQLLFVPARGGVGESPAIQANTVCAQMAQHTNSTFRQLYIPEQLTTATYQQLFAEPSIHEVLQLIDRSSVVVHGIGQALDMAERRKMAPHAVADLTAAHAVGEAFGYFFDDEGHVVSKIPRIGLEIDDLAKKPVVIAVAGGSEKGAAIAAYMQLAPSQTWLVTDDGAADFVLKR</sequence>
<dbReference type="GO" id="GO:0003677">
    <property type="term" value="F:DNA binding"/>
    <property type="evidence" value="ECO:0007669"/>
    <property type="project" value="UniProtKB-KW"/>
</dbReference>
<dbReference type="Proteomes" id="UP000051589">
    <property type="component" value="Unassembled WGS sequence"/>
</dbReference>
<evidence type="ECO:0000313" key="8">
    <source>
        <dbReference type="Proteomes" id="UP000051589"/>
    </source>
</evidence>
<comment type="caution">
    <text evidence="7">The sequence shown here is derived from an EMBL/GenBank/DDBJ whole genome shotgun (WGS) entry which is preliminary data.</text>
</comment>
<keyword evidence="2" id="KW-0805">Transcription regulation</keyword>
<comment type="similarity">
    <text evidence="1">Belongs to the SorC transcriptional regulatory family.</text>
</comment>